<keyword evidence="1" id="KW-1133">Transmembrane helix</keyword>
<feature type="transmembrane region" description="Helical" evidence="1">
    <location>
        <begin position="12"/>
        <end position="31"/>
    </location>
</feature>
<keyword evidence="4" id="KW-1185">Reference proteome</keyword>
<evidence type="ECO:0000313" key="2">
    <source>
        <dbReference type="EMBL" id="APX98522.1"/>
    </source>
</evidence>
<evidence type="ECO:0000313" key="5">
    <source>
        <dbReference type="Proteomes" id="UP000187321"/>
    </source>
</evidence>
<evidence type="ECO:0000313" key="4">
    <source>
        <dbReference type="Proteomes" id="UP000185687"/>
    </source>
</evidence>
<feature type="transmembrane region" description="Helical" evidence="1">
    <location>
        <begin position="283"/>
        <end position="303"/>
    </location>
</feature>
<evidence type="ECO:0000256" key="1">
    <source>
        <dbReference type="SAM" id="Phobius"/>
    </source>
</evidence>
<dbReference type="KEGG" id="hda:BB347_17590"/>
<feature type="transmembrane region" description="Helical" evidence="1">
    <location>
        <begin position="119"/>
        <end position="139"/>
    </location>
</feature>
<sequence length="304" mass="31330">MRESPYEQLPRSVLFLGPFIVLGAAIALLAITSPLGDLEAIETATTGEVLGTMVLIGLIVGIIPVVIGMLWFPFMRTLDHSKLHIVLALSAGVLAFVGVEMTEEAIEYAAAAPSPSLAAGLAIVGFIGTLLLMVGVSRWSLARAQQSGNRGLGVAYLVALGLGLHSLGEGIAIGSSLLLGEAALATLLIVGFILDNVTEGPTVVAAVARDAEAPPLLHFAALGVIAGGPVVLGGWIAAVAFSPVMAAALLAVGIGAIAQVIWQVVDLIKFDTPQVLTRANMSGFVGGFVFMFLLDEVFIDMILL</sequence>
<reference evidence="2 5" key="1">
    <citation type="submission" date="2017-01" db="EMBL/GenBank/DDBJ databases">
        <title>Complete genome sequence of Haloterrigena daqingensis type strain (JX313T).</title>
        <authorList>
            <person name="Shuang W."/>
        </authorList>
    </citation>
    <scope>NUCLEOTIDE SEQUENCE [LARGE SCALE GENOMIC DNA]</scope>
    <source>
        <strain evidence="5">JX313</strain>
        <strain evidence="2">JX313T</strain>
        <plasmid evidence="5">Plasmid unnamed2</plasmid>
        <plasmid evidence="2">unnamed2</plasmid>
    </source>
</reference>
<feature type="transmembrane region" description="Helical" evidence="1">
    <location>
        <begin position="151"/>
        <end position="167"/>
    </location>
</feature>
<feature type="transmembrane region" description="Helical" evidence="1">
    <location>
        <begin position="51"/>
        <end position="71"/>
    </location>
</feature>
<proteinExistence type="predicted"/>
<accession>A0A1N7GBB7</accession>
<dbReference type="Proteomes" id="UP000187321">
    <property type="component" value="Plasmid unnamed2"/>
</dbReference>
<dbReference type="Proteomes" id="UP000185687">
    <property type="component" value="Unassembled WGS sequence"/>
</dbReference>
<evidence type="ECO:0000313" key="3">
    <source>
        <dbReference type="EMBL" id="SIS09834.1"/>
    </source>
</evidence>
<feature type="transmembrane region" description="Helical" evidence="1">
    <location>
        <begin position="83"/>
        <end position="99"/>
    </location>
</feature>
<feature type="transmembrane region" description="Helical" evidence="1">
    <location>
        <begin position="215"/>
        <end position="238"/>
    </location>
</feature>
<organism evidence="3 4">
    <name type="scientific">Natronorubrum daqingense</name>
    <dbReference type="NCBI Taxonomy" id="588898"/>
    <lineage>
        <taxon>Archaea</taxon>
        <taxon>Methanobacteriati</taxon>
        <taxon>Methanobacteriota</taxon>
        <taxon>Stenosarchaea group</taxon>
        <taxon>Halobacteria</taxon>
        <taxon>Halobacteriales</taxon>
        <taxon>Natrialbaceae</taxon>
        <taxon>Natronorubrum</taxon>
    </lineage>
</organism>
<dbReference type="EMBL" id="CP019329">
    <property type="protein sequence ID" value="APX98522.1"/>
    <property type="molecule type" value="Genomic_DNA"/>
</dbReference>
<keyword evidence="1" id="KW-0472">Membrane</keyword>
<dbReference type="OrthoDB" id="11839at2157"/>
<protein>
    <submittedName>
        <fullName evidence="2">Metal cation transporter</fullName>
    </submittedName>
    <submittedName>
        <fullName evidence="3">Zinc transporter, ZIP family</fullName>
    </submittedName>
</protein>
<dbReference type="RefSeq" id="WP_071401729.1">
    <property type="nucleotide sequence ID" value="NZ_CP019329.1"/>
</dbReference>
<dbReference type="EMBL" id="FTNP01000011">
    <property type="protein sequence ID" value="SIS09834.1"/>
    <property type="molecule type" value="Genomic_DNA"/>
</dbReference>
<dbReference type="AlphaFoldDB" id="A0A1N7GBB7"/>
<name>A0A1N7GBB7_9EURY</name>
<dbReference type="GeneID" id="30957795"/>
<reference evidence="3 4" key="2">
    <citation type="submission" date="2017-01" db="EMBL/GenBank/DDBJ databases">
        <authorList>
            <person name="Mah S.A."/>
            <person name="Swanson W.J."/>
            <person name="Moy G.W."/>
            <person name="Vacquier V.D."/>
        </authorList>
    </citation>
    <scope>NUCLEOTIDE SEQUENCE [LARGE SCALE GENOMIC DNA]</scope>
    <source>
        <strain evidence="3 4">CGMCC 1.8909</strain>
    </source>
</reference>
<keyword evidence="1" id="KW-0812">Transmembrane</keyword>
<feature type="transmembrane region" description="Helical" evidence="1">
    <location>
        <begin position="244"/>
        <end position="262"/>
    </location>
</feature>
<keyword evidence="2" id="KW-0614">Plasmid</keyword>
<geneLocation type="plasmid" evidence="2">
    <name>unnamed2</name>
</geneLocation>
<gene>
    <name evidence="2" type="ORF">BB347_17590</name>
    <name evidence="3" type="ORF">SAMN05421809_3869</name>
</gene>